<evidence type="ECO:0000313" key="4">
    <source>
        <dbReference type="Proteomes" id="UP000470446"/>
    </source>
</evidence>
<evidence type="ECO:0000256" key="1">
    <source>
        <dbReference type="SAM" id="MobiDB-lite"/>
    </source>
</evidence>
<feature type="region of interest" description="Disordered" evidence="1">
    <location>
        <begin position="217"/>
        <end position="243"/>
    </location>
</feature>
<dbReference type="RefSeq" id="WP_164247301.1">
    <property type="nucleotide sequence ID" value="NZ_JAAGMA010000705.1"/>
</dbReference>
<dbReference type="CDD" id="cd12108">
    <property type="entry name" value="Hr-like"/>
    <property type="match status" value="1"/>
</dbReference>
<dbReference type="InterPro" id="IPR012312">
    <property type="entry name" value="Hemerythrin-like"/>
</dbReference>
<evidence type="ECO:0000259" key="2">
    <source>
        <dbReference type="Pfam" id="PF01814"/>
    </source>
</evidence>
<dbReference type="EMBL" id="JAAGMA010000705">
    <property type="protein sequence ID" value="NEB12366.1"/>
    <property type="molecule type" value="Genomic_DNA"/>
</dbReference>
<accession>A0A7K3PQY1</accession>
<sequence>MSDPAQSPGARMYEEFVAIHAVLRRGTRLVVDAYERLADGHAVDTGTLVDAGRWLLAFTHAHHKAEDDLFWPVLQKLYPGAQAQLKELSDDHVVLDRRLHALEAALDDLETVTRDGTATRSPDGARAGAEAARQVHQVLDGHLTAEEAVVEGLFPGVPADDIDRLREAFVQGSPRFGLHFMFGLLADPEPARGRNLLTENFPPQLRAAGPQMISRYEVSKQELRGGSGGNSGRPVTSAGPRSS</sequence>
<dbReference type="AlphaFoldDB" id="A0A7K3PQY1"/>
<dbReference type="Gene3D" id="1.20.120.520">
    <property type="entry name" value="nmb1532 protein domain like"/>
    <property type="match status" value="1"/>
</dbReference>
<dbReference type="Proteomes" id="UP000470446">
    <property type="component" value="Unassembled WGS sequence"/>
</dbReference>
<name>A0A7K3PQY1_9ACTN</name>
<organism evidence="3 4">
    <name type="scientific">Streptomyces coelicoflavus</name>
    <dbReference type="NCBI Taxonomy" id="285562"/>
    <lineage>
        <taxon>Bacteria</taxon>
        <taxon>Bacillati</taxon>
        <taxon>Actinomycetota</taxon>
        <taxon>Actinomycetes</taxon>
        <taxon>Kitasatosporales</taxon>
        <taxon>Streptomycetaceae</taxon>
        <taxon>Streptomyces</taxon>
    </lineage>
</organism>
<reference evidence="3 4" key="1">
    <citation type="submission" date="2020-01" db="EMBL/GenBank/DDBJ databases">
        <title>Insect and environment-associated Actinomycetes.</title>
        <authorList>
            <person name="Currrie C."/>
            <person name="Chevrette M."/>
            <person name="Carlson C."/>
            <person name="Stubbendieck R."/>
            <person name="Wendt-Pienkowski E."/>
        </authorList>
    </citation>
    <scope>NUCLEOTIDE SEQUENCE [LARGE SCALE GENOMIC DNA]</scope>
    <source>
        <strain evidence="3 4">SID14163</strain>
    </source>
</reference>
<protein>
    <submittedName>
        <fullName evidence="3">Hemerythrin domain-containing protein</fullName>
    </submittedName>
</protein>
<comment type="caution">
    <text evidence="3">The sequence shown here is derived from an EMBL/GenBank/DDBJ whole genome shotgun (WGS) entry which is preliminary data.</text>
</comment>
<evidence type="ECO:0000313" key="3">
    <source>
        <dbReference type="EMBL" id="NEB12366.1"/>
    </source>
</evidence>
<gene>
    <name evidence="3" type="ORF">G3I32_26615</name>
</gene>
<proteinExistence type="predicted"/>
<dbReference type="Pfam" id="PF01814">
    <property type="entry name" value="Hemerythrin"/>
    <property type="match status" value="1"/>
</dbReference>
<feature type="domain" description="Hemerythrin-like" evidence="2">
    <location>
        <begin position="12"/>
        <end position="110"/>
    </location>
</feature>